<reference evidence="2 3" key="1">
    <citation type="journal article" date="2024" name="Plant J.">
        <title>Genome sequences and population genomics reveal climatic adaptation and genomic divergence between two closely related sweetgum species.</title>
        <authorList>
            <person name="Xu W.Q."/>
            <person name="Ren C.Q."/>
            <person name="Zhang X.Y."/>
            <person name="Comes H.P."/>
            <person name="Liu X.H."/>
            <person name="Li Y.G."/>
            <person name="Kettle C.J."/>
            <person name="Jalonen R."/>
            <person name="Gaisberger H."/>
            <person name="Ma Y.Z."/>
            <person name="Qiu Y.X."/>
        </authorList>
    </citation>
    <scope>NUCLEOTIDE SEQUENCE [LARGE SCALE GENOMIC DNA]</scope>
    <source>
        <strain evidence="2">Hangzhou</strain>
    </source>
</reference>
<protein>
    <submittedName>
        <fullName evidence="2">Uncharacterized protein</fullName>
    </submittedName>
</protein>
<evidence type="ECO:0000313" key="2">
    <source>
        <dbReference type="EMBL" id="KAK9279390.1"/>
    </source>
</evidence>
<keyword evidence="1" id="KW-1133">Transmembrane helix</keyword>
<dbReference type="EMBL" id="JBBPBK010000008">
    <property type="protein sequence ID" value="KAK9279390.1"/>
    <property type="molecule type" value="Genomic_DNA"/>
</dbReference>
<sequence length="476" mass="54987">MNLVRIVGEALHISGKLMEPITANHGEGSSSTQPPQQVIDIHNPQWEDHLCNSGKSERCIISRVPPSMRKIDEDNFIPELVSIGPFHRNNPKFQAMEAHKLRLLYGILGPMTHNTNTVDSSVENWRVQNVTLDGLKREMKKLETRTRKCYTEKFDALSSDEFVQMMLLDACFIVELLQLYKQGDFDDPIFSTRFMQRVIWLDLVMLENQLPLFVLHKMYMLTGPDRDEASFKDLAIEFLKPMGRGWKKKPIGGYDSIHLLALYHSGFTTNQTHPSNAELNFGWEEKDGALPETHWSNTVTVLRCAGISFKSKTGAFLDIKFVNQVLEIPYIDAGITMFKISRNAIAYEQCNKSTPPYFTTLAFFFKILVNEPRDIELLRKEGIIRTLQSNEDAINYLHKLESGIKRGLREDYCIPEVIKELKKFTKTRWNIWKATLNLYYFVNQEPINLLLFYLTIIQTISSLYLIVFECTKSKHS</sequence>
<evidence type="ECO:0000313" key="3">
    <source>
        <dbReference type="Proteomes" id="UP001415857"/>
    </source>
</evidence>
<dbReference type="Proteomes" id="UP001415857">
    <property type="component" value="Unassembled WGS sequence"/>
</dbReference>
<keyword evidence="1" id="KW-0812">Transmembrane</keyword>
<keyword evidence="1" id="KW-0472">Membrane</keyword>
<keyword evidence="3" id="KW-1185">Reference proteome</keyword>
<dbReference type="PANTHER" id="PTHR31170:SF25">
    <property type="entry name" value="BNAA09G04570D PROTEIN"/>
    <property type="match status" value="1"/>
</dbReference>
<dbReference type="PANTHER" id="PTHR31170">
    <property type="entry name" value="BNAC04G53230D PROTEIN"/>
    <property type="match status" value="1"/>
</dbReference>
<evidence type="ECO:0000256" key="1">
    <source>
        <dbReference type="SAM" id="Phobius"/>
    </source>
</evidence>
<organism evidence="2 3">
    <name type="scientific">Liquidambar formosana</name>
    <name type="common">Formosan gum</name>
    <dbReference type="NCBI Taxonomy" id="63359"/>
    <lineage>
        <taxon>Eukaryota</taxon>
        <taxon>Viridiplantae</taxon>
        <taxon>Streptophyta</taxon>
        <taxon>Embryophyta</taxon>
        <taxon>Tracheophyta</taxon>
        <taxon>Spermatophyta</taxon>
        <taxon>Magnoliopsida</taxon>
        <taxon>eudicotyledons</taxon>
        <taxon>Gunneridae</taxon>
        <taxon>Pentapetalae</taxon>
        <taxon>Saxifragales</taxon>
        <taxon>Altingiaceae</taxon>
        <taxon>Liquidambar</taxon>
    </lineage>
</organism>
<feature type="transmembrane region" description="Helical" evidence="1">
    <location>
        <begin position="450"/>
        <end position="468"/>
    </location>
</feature>
<comment type="caution">
    <text evidence="2">The sequence shown here is derived from an EMBL/GenBank/DDBJ whole genome shotgun (WGS) entry which is preliminary data.</text>
</comment>
<gene>
    <name evidence="2" type="ORF">L1049_013069</name>
</gene>
<dbReference type="AlphaFoldDB" id="A0AAP0RKL6"/>
<dbReference type="Pfam" id="PF03140">
    <property type="entry name" value="DUF247"/>
    <property type="match status" value="1"/>
</dbReference>
<dbReference type="InterPro" id="IPR004158">
    <property type="entry name" value="DUF247_pln"/>
</dbReference>
<accession>A0AAP0RKL6</accession>
<name>A0AAP0RKL6_LIQFO</name>
<proteinExistence type="predicted"/>